<feature type="compositionally biased region" description="Polar residues" evidence="1">
    <location>
        <begin position="323"/>
        <end position="340"/>
    </location>
</feature>
<dbReference type="OrthoDB" id="5594637at2759"/>
<feature type="region of interest" description="Disordered" evidence="1">
    <location>
        <begin position="1"/>
        <end position="82"/>
    </location>
</feature>
<organism evidence="2 3">
    <name type="scientific">Syncephalis pseudoplumigaleata</name>
    <dbReference type="NCBI Taxonomy" id="1712513"/>
    <lineage>
        <taxon>Eukaryota</taxon>
        <taxon>Fungi</taxon>
        <taxon>Fungi incertae sedis</taxon>
        <taxon>Zoopagomycota</taxon>
        <taxon>Zoopagomycotina</taxon>
        <taxon>Zoopagomycetes</taxon>
        <taxon>Zoopagales</taxon>
        <taxon>Piptocephalidaceae</taxon>
        <taxon>Syncephalis</taxon>
    </lineage>
</organism>
<keyword evidence="3" id="KW-1185">Reference proteome</keyword>
<feature type="region of interest" description="Disordered" evidence="1">
    <location>
        <begin position="732"/>
        <end position="873"/>
    </location>
</feature>
<accession>A0A4P9Z6P0</accession>
<proteinExistence type="predicted"/>
<feature type="compositionally biased region" description="Basic residues" evidence="1">
    <location>
        <begin position="783"/>
        <end position="794"/>
    </location>
</feature>
<feature type="compositionally biased region" description="Low complexity" evidence="1">
    <location>
        <begin position="29"/>
        <end position="48"/>
    </location>
</feature>
<dbReference type="AlphaFoldDB" id="A0A4P9Z6P0"/>
<reference evidence="3" key="1">
    <citation type="journal article" date="2018" name="Nat. Microbiol.">
        <title>Leveraging single-cell genomics to expand the fungal tree of life.</title>
        <authorList>
            <person name="Ahrendt S.R."/>
            <person name="Quandt C.A."/>
            <person name="Ciobanu D."/>
            <person name="Clum A."/>
            <person name="Salamov A."/>
            <person name="Andreopoulos B."/>
            <person name="Cheng J.F."/>
            <person name="Woyke T."/>
            <person name="Pelin A."/>
            <person name="Henrissat B."/>
            <person name="Reynolds N.K."/>
            <person name="Benny G.L."/>
            <person name="Smith M.E."/>
            <person name="James T.Y."/>
            <person name="Grigoriev I.V."/>
        </authorList>
    </citation>
    <scope>NUCLEOTIDE SEQUENCE [LARGE SCALE GENOMIC DNA]</scope>
    <source>
        <strain evidence="3">Benny S71-1</strain>
    </source>
</reference>
<feature type="compositionally biased region" description="Low complexity" evidence="1">
    <location>
        <begin position="829"/>
        <end position="844"/>
    </location>
</feature>
<feature type="region of interest" description="Disordered" evidence="1">
    <location>
        <begin position="244"/>
        <end position="270"/>
    </location>
</feature>
<feature type="compositionally biased region" description="Basic and acidic residues" evidence="1">
    <location>
        <begin position="1"/>
        <end position="11"/>
    </location>
</feature>
<name>A0A4P9Z6P0_9FUNG</name>
<feature type="region of interest" description="Disordered" evidence="1">
    <location>
        <begin position="376"/>
        <end position="448"/>
    </location>
</feature>
<feature type="compositionally biased region" description="Low complexity" evidence="1">
    <location>
        <begin position="693"/>
        <end position="708"/>
    </location>
</feature>
<evidence type="ECO:0000313" key="3">
    <source>
        <dbReference type="Proteomes" id="UP000278143"/>
    </source>
</evidence>
<feature type="compositionally biased region" description="Low complexity" evidence="1">
    <location>
        <begin position="406"/>
        <end position="420"/>
    </location>
</feature>
<evidence type="ECO:0000313" key="2">
    <source>
        <dbReference type="EMBL" id="RKP27521.1"/>
    </source>
</evidence>
<feature type="compositionally biased region" description="Polar residues" evidence="1">
    <location>
        <begin position="802"/>
        <end position="815"/>
    </location>
</feature>
<feature type="region of interest" description="Disordered" evidence="1">
    <location>
        <begin position="693"/>
        <end position="715"/>
    </location>
</feature>
<evidence type="ECO:0000256" key="1">
    <source>
        <dbReference type="SAM" id="MobiDB-lite"/>
    </source>
</evidence>
<feature type="region of interest" description="Disordered" evidence="1">
    <location>
        <begin position="655"/>
        <end position="681"/>
    </location>
</feature>
<dbReference type="Proteomes" id="UP000278143">
    <property type="component" value="Unassembled WGS sequence"/>
</dbReference>
<feature type="compositionally biased region" description="Pro residues" evidence="1">
    <location>
        <begin position="58"/>
        <end position="75"/>
    </location>
</feature>
<protein>
    <submittedName>
        <fullName evidence="2">Uncharacterized protein</fullName>
    </submittedName>
</protein>
<gene>
    <name evidence="2" type="ORF">SYNPS1DRAFT_26817</name>
</gene>
<sequence length="947" mass="101510">MTTPHRLDGLRQSKCGQTPKSIIALRSPSSIAMTSIISNSSSNSKATAQPPSSLSDKPQPPLPAMASPPPPPPAKSPSRGPFASIKEGEYEVVDDGSGVPSLERVWFTFGIVPSAKESAATSHAQSQQGPRGYTIRRRFMDFRSYGCLLCTHFGDNPALLHSISDLADNTICNEPGNDYSLPSIQNDLKHFVDGLLKLPASVLYARPSMEFFGIWPSDLQASGNCVAFTNAVGEQWLNAPRSVDHPSLKAHRRSRSMNEEPRPRSRRHFQANKIGLPQLVGSSAVVAGTARDEYATASGHAKSNSLNAISGRLARALNRSRPSDSFSTADSSFENTSSDDITWPIDTPDHFLRVAGVPEEEAFDVAALVSDYSYAGGLPSDEEARRGKGASRKGSADSGSTATSQGSHASGKGSASGPHPLGSMKQAAKSQPNLTCKPMQDALPPLPPLQALNVSIDEKKNTSGAHVHFGNLAAEVSGSTLDDTSLESLEGHSLPLPGTDAHKRISGFTELLDLYGPLKSREPVVATEELLTPSTAVAVPVEGGAEARRSVASVEEVPLKISVVQWRFKKPLNLYVPYDIDYSTLHDVVEFELRKRGYIEKDAHDTRIMIWTAPNDGSRSKRVLGDRTLSKEIDQCCGELRLRCEIAYSQPRQHRKARAVPIVGPPPRQARWRQSSMEQVEDSNLLKSHYISKPKSVLSSNSSGNGASRPQGRRPSVVAKLETIHSNEALVDVDLGSQPESPQPAANDKQTPADKPSTTASVLKKPAPLQIAPPSKATAPKVPHPRKSAARRSKPTPVGRSTPGTPGKQPSTLKMATSGFEEHRRRRLAASATAAAALASSNASGYPKAHNNNNNGSSNKAADATVDSNGDDSTQAVRFRVKKNADYGTLKSAVYRSLLRENLPAEVLAGRTLVFRCPDGSTIPLTDDKAVTAAFKQCKGKVTLTCI</sequence>
<dbReference type="EMBL" id="KZ989192">
    <property type="protein sequence ID" value="RKP27521.1"/>
    <property type="molecule type" value="Genomic_DNA"/>
</dbReference>
<feature type="region of interest" description="Disordered" evidence="1">
    <location>
        <begin position="319"/>
        <end position="345"/>
    </location>
</feature>